<proteinExistence type="predicted"/>
<name>A0A161QX53_9BRAD</name>
<accession>A0A161QX53</accession>
<sequence>MFIGFADHRQANCNAGSLEEVEALFETWSARSLSVKLSSHRKEHQLVFALQRHGKSKGSK</sequence>
<protein>
    <submittedName>
        <fullName evidence="1">Uncharacterized protein</fullName>
    </submittedName>
</protein>
<dbReference type="AlphaFoldDB" id="A0A161QX53"/>
<reference evidence="1 2" key="1">
    <citation type="submission" date="2016-03" db="EMBL/GenBank/DDBJ databases">
        <title>Microsymbionts genomes from the relict species Vavilovia formosa (Stev.) Fed.</title>
        <authorList>
            <person name="Kopat V."/>
            <person name="Chirak E."/>
            <person name="Kimeklis A."/>
            <person name="Andronov E."/>
        </authorList>
    </citation>
    <scope>NUCLEOTIDE SEQUENCE [LARGE SCALE GENOMIC DNA]</scope>
    <source>
        <strain evidence="1 2">Vaf07</strain>
    </source>
</reference>
<evidence type="ECO:0000313" key="1">
    <source>
        <dbReference type="EMBL" id="KZD20431.1"/>
    </source>
</evidence>
<comment type="caution">
    <text evidence="1">The sequence shown here is derived from an EMBL/GenBank/DDBJ whole genome shotgun (WGS) entry which is preliminary data.</text>
</comment>
<dbReference type="Proteomes" id="UP000076574">
    <property type="component" value="Unassembled WGS sequence"/>
</dbReference>
<organism evidence="1 2">
    <name type="scientific">Tardiphaga robiniae</name>
    <dbReference type="NCBI Taxonomy" id="943830"/>
    <lineage>
        <taxon>Bacteria</taxon>
        <taxon>Pseudomonadati</taxon>
        <taxon>Pseudomonadota</taxon>
        <taxon>Alphaproteobacteria</taxon>
        <taxon>Hyphomicrobiales</taxon>
        <taxon>Nitrobacteraceae</taxon>
        <taxon>Tardiphaga</taxon>
    </lineage>
</organism>
<dbReference type="EMBL" id="LVYV01000056">
    <property type="protein sequence ID" value="KZD20431.1"/>
    <property type="molecule type" value="Genomic_DNA"/>
</dbReference>
<keyword evidence="2" id="KW-1185">Reference proteome</keyword>
<gene>
    <name evidence="1" type="ORF">A4A58_19595</name>
</gene>
<evidence type="ECO:0000313" key="2">
    <source>
        <dbReference type="Proteomes" id="UP000076574"/>
    </source>
</evidence>